<evidence type="ECO:0000313" key="1">
    <source>
        <dbReference type="EMBL" id="KAH9775346.1"/>
    </source>
</evidence>
<sequence length="433" mass="48165">MPPSSCAVIESYKIMGQGRITRLGVWGLILWHFLARNKVTAIDHEGFCSTTTFAYRDALGKAILFFEGQRSGKLPESQRVKWRGNSALSDGKPENVNLIGGYYDAGDNVKFGWPMAYSVSLLSWAAVEYQREISSVNQLGYLRGAIRWGTDFILRAHTSPTTLYTQVGDGNADHQCWERPEDMDTPRTLSRITSDSPGSEAAAESAAALASASIVFKKVDSIYSSRLLNHSKSLFEFADKHRGSYQASCPFYCSYSGYQDELLWAAAWLYKASEDNKYLDYVLSNQGWSQVVSEFSWDNKFAGAQMLLAKVDYILGKNPMKMSYMAGFGSKFPLQIHHRGASIPSIGAHPAKVSCNDGYSSYYHSSNPNPNVHVGAIVGGPDSNDQFKDLRTDYSHAEPTTYMNAAFVGSVAPLLAQSEQEYLHFFQTNRQNY</sequence>
<reference evidence="2" key="1">
    <citation type="journal article" date="2023" name="Hortic. Res.">
        <title>A chromosome-level phased genome enabling allele-level studies in sweet orange: a case study on citrus Huanglongbing tolerance.</title>
        <authorList>
            <person name="Wu B."/>
            <person name="Yu Q."/>
            <person name="Deng Z."/>
            <person name="Duan Y."/>
            <person name="Luo F."/>
            <person name="Gmitter F. Jr."/>
        </authorList>
    </citation>
    <scope>NUCLEOTIDE SEQUENCE [LARGE SCALE GENOMIC DNA]</scope>
    <source>
        <strain evidence="2">cv. Valencia</strain>
    </source>
</reference>
<keyword evidence="2" id="KW-1185">Reference proteome</keyword>
<protein>
    <submittedName>
        <fullName evidence="1">Endoglucanase 20</fullName>
    </submittedName>
</protein>
<proteinExistence type="predicted"/>
<dbReference type="EMBL" id="CM039172">
    <property type="protein sequence ID" value="KAH9775346.1"/>
    <property type="molecule type" value="Genomic_DNA"/>
</dbReference>
<dbReference type="Proteomes" id="UP000829398">
    <property type="component" value="Chromosome 3"/>
</dbReference>
<organism evidence="1 2">
    <name type="scientific">Citrus sinensis</name>
    <name type="common">Sweet orange</name>
    <name type="synonym">Citrus aurantium var. sinensis</name>
    <dbReference type="NCBI Taxonomy" id="2711"/>
    <lineage>
        <taxon>Eukaryota</taxon>
        <taxon>Viridiplantae</taxon>
        <taxon>Streptophyta</taxon>
        <taxon>Embryophyta</taxon>
        <taxon>Tracheophyta</taxon>
        <taxon>Spermatophyta</taxon>
        <taxon>Magnoliopsida</taxon>
        <taxon>eudicotyledons</taxon>
        <taxon>Gunneridae</taxon>
        <taxon>Pentapetalae</taxon>
        <taxon>rosids</taxon>
        <taxon>malvids</taxon>
        <taxon>Sapindales</taxon>
        <taxon>Rutaceae</taxon>
        <taxon>Aurantioideae</taxon>
        <taxon>Citrus</taxon>
    </lineage>
</organism>
<evidence type="ECO:0000313" key="2">
    <source>
        <dbReference type="Proteomes" id="UP000829398"/>
    </source>
</evidence>
<gene>
    <name evidence="1" type="ORF">KPL71_006379</name>
</gene>
<name>A0ACB8LPP5_CITSI</name>
<comment type="caution">
    <text evidence="1">The sequence shown here is derived from an EMBL/GenBank/DDBJ whole genome shotgun (WGS) entry which is preliminary data.</text>
</comment>
<accession>A0ACB8LPP5</accession>